<name>A0ACC2X1A1_9TREE</name>
<comment type="caution">
    <text evidence="1">The sequence shown here is derived from an EMBL/GenBank/DDBJ whole genome shotgun (WGS) entry which is preliminary data.</text>
</comment>
<accession>A0ACC2X1A1</accession>
<dbReference type="EMBL" id="JASBWV010000032">
    <property type="protein sequence ID" value="KAJ9117350.1"/>
    <property type="molecule type" value="Genomic_DNA"/>
</dbReference>
<dbReference type="Proteomes" id="UP001234202">
    <property type="component" value="Unassembled WGS sequence"/>
</dbReference>
<gene>
    <name evidence="1" type="ORF">QFC24_006444</name>
</gene>
<sequence>MAAMVSSESPAEDDDIGQAIPHVTAALSRCYDIPLDATPPSSGQSSIAARGSQITFSYLGSQMLSQEPVEEDGEMAQCSQMASAWLRSRESAERDDDNESIPESWDDASSGTRSILHFPPTSTPPGAVGDNLDAVEGQTDTVRTADTLEADGDTGAMVLGARGAVDQGRYLGKTASNESDFSVADTVDSHEDLGRF</sequence>
<organism evidence="1 2">
    <name type="scientific">Naganishia onofrii</name>
    <dbReference type="NCBI Taxonomy" id="1851511"/>
    <lineage>
        <taxon>Eukaryota</taxon>
        <taxon>Fungi</taxon>
        <taxon>Dikarya</taxon>
        <taxon>Basidiomycota</taxon>
        <taxon>Agaricomycotina</taxon>
        <taxon>Tremellomycetes</taxon>
        <taxon>Filobasidiales</taxon>
        <taxon>Filobasidiaceae</taxon>
        <taxon>Naganishia</taxon>
    </lineage>
</organism>
<evidence type="ECO:0000313" key="1">
    <source>
        <dbReference type="EMBL" id="KAJ9117350.1"/>
    </source>
</evidence>
<reference evidence="1" key="1">
    <citation type="submission" date="2023-04" db="EMBL/GenBank/DDBJ databases">
        <title>Draft Genome sequencing of Naganishia species isolated from polar environments using Oxford Nanopore Technology.</title>
        <authorList>
            <person name="Leo P."/>
            <person name="Venkateswaran K."/>
        </authorList>
    </citation>
    <scope>NUCLEOTIDE SEQUENCE</scope>
    <source>
        <strain evidence="1">DBVPG 5303</strain>
    </source>
</reference>
<evidence type="ECO:0000313" key="2">
    <source>
        <dbReference type="Proteomes" id="UP001234202"/>
    </source>
</evidence>
<proteinExistence type="predicted"/>
<protein>
    <submittedName>
        <fullName evidence="1">Uncharacterized protein</fullName>
    </submittedName>
</protein>
<keyword evidence="2" id="KW-1185">Reference proteome</keyword>